<evidence type="ECO:0000256" key="5">
    <source>
        <dbReference type="SAM" id="Phobius"/>
    </source>
</evidence>
<reference evidence="6 7" key="1">
    <citation type="submission" date="2013-04" db="EMBL/GenBank/DDBJ databases">
        <title>The Genome Sequence of Treponema maltophilum ATCC 51939.</title>
        <authorList>
            <consortium name="The Broad Institute Genomics Platform"/>
            <person name="Earl A."/>
            <person name="Ward D."/>
            <person name="Feldgarden M."/>
            <person name="Gevers D."/>
            <person name="Leonetti C."/>
            <person name="Blanton J.M."/>
            <person name="Dewhirst F.E."/>
            <person name="Izard J."/>
            <person name="Walker B."/>
            <person name="Young S."/>
            <person name="Zeng Q."/>
            <person name="Gargeya S."/>
            <person name="Fitzgerald M."/>
            <person name="Haas B."/>
            <person name="Abouelleil A."/>
            <person name="Allen A.W."/>
            <person name="Alvarado L."/>
            <person name="Arachchi H.M."/>
            <person name="Berlin A.M."/>
            <person name="Chapman S.B."/>
            <person name="Gainer-Dewar J."/>
            <person name="Goldberg J."/>
            <person name="Griggs A."/>
            <person name="Gujja S."/>
            <person name="Hansen M."/>
            <person name="Howarth C."/>
            <person name="Imamovic A."/>
            <person name="Ireland A."/>
            <person name="Larimer J."/>
            <person name="McCowan C."/>
            <person name="Murphy C."/>
            <person name="Pearson M."/>
            <person name="Poon T.W."/>
            <person name="Priest M."/>
            <person name="Roberts A."/>
            <person name="Saif S."/>
            <person name="Shea T."/>
            <person name="Sisk P."/>
            <person name="Sykes S."/>
            <person name="Wortman J."/>
            <person name="Nusbaum C."/>
            <person name="Birren B."/>
        </authorList>
    </citation>
    <scope>NUCLEOTIDE SEQUENCE [LARGE SCALE GENOMIC DNA]</scope>
    <source>
        <strain evidence="6 7">ATCC 51939</strain>
    </source>
</reference>
<protein>
    <recommendedName>
        <fullName evidence="8">Cobalt transport protein</fullName>
    </recommendedName>
</protein>
<comment type="caution">
    <text evidence="6">The sequence shown here is derived from an EMBL/GenBank/DDBJ whole genome shotgun (WGS) entry which is preliminary data.</text>
</comment>
<gene>
    <name evidence="6" type="ORF">HMPREF9194_00420</name>
</gene>
<dbReference type="OrthoDB" id="361581at2"/>
<dbReference type="AlphaFoldDB" id="S3KJM0"/>
<evidence type="ECO:0000256" key="2">
    <source>
        <dbReference type="ARBA" id="ARBA00022692"/>
    </source>
</evidence>
<comment type="subcellular location">
    <subcellularLocation>
        <location evidence="1">Membrane</location>
        <topology evidence="1">Multi-pass membrane protein</topology>
    </subcellularLocation>
</comment>
<evidence type="ECO:0008006" key="8">
    <source>
        <dbReference type="Google" id="ProtNLM"/>
    </source>
</evidence>
<dbReference type="InterPro" id="IPR003339">
    <property type="entry name" value="ABC/ECF_trnsptr_transmembrane"/>
</dbReference>
<dbReference type="Pfam" id="PF02361">
    <property type="entry name" value="CbiQ"/>
    <property type="match status" value="1"/>
</dbReference>
<sequence>MDAQPLFSYRGGNSLIHRMPALLKLCLLLLLPTAAFFLPLKWCLPYILLNIALSAYAGFSPVRQLRDLKPVLYYAVFLAFTQALAYITGGGGSIQPLILLIVRLICALQVTSLFFCTTTSLELKQALEKILPKKISLLFVLFLAFIPILFSVWAQTELSWKARAGKNSPKKLFVLLPVFISAAFFKAQNLFYSLQNRS</sequence>
<feature type="transmembrane region" description="Helical" evidence="5">
    <location>
        <begin position="21"/>
        <end position="38"/>
    </location>
</feature>
<evidence type="ECO:0000313" key="7">
    <source>
        <dbReference type="Proteomes" id="UP000014541"/>
    </source>
</evidence>
<evidence type="ECO:0000256" key="3">
    <source>
        <dbReference type="ARBA" id="ARBA00022989"/>
    </source>
</evidence>
<dbReference type="STRING" id="1125699.HMPREF9194_00420"/>
<feature type="transmembrane region" description="Helical" evidence="5">
    <location>
        <begin position="71"/>
        <end position="88"/>
    </location>
</feature>
<keyword evidence="7" id="KW-1185">Reference proteome</keyword>
<evidence type="ECO:0000256" key="1">
    <source>
        <dbReference type="ARBA" id="ARBA00004141"/>
    </source>
</evidence>
<keyword evidence="3 5" id="KW-1133">Transmembrane helix</keyword>
<evidence type="ECO:0000313" key="6">
    <source>
        <dbReference type="EMBL" id="EPF32422.1"/>
    </source>
</evidence>
<feature type="transmembrane region" description="Helical" evidence="5">
    <location>
        <begin position="94"/>
        <end position="115"/>
    </location>
</feature>
<feature type="transmembrane region" description="Helical" evidence="5">
    <location>
        <begin position="135"/>
        <end position="154"/>
    </location>
</feature>
<feature type="transmembrane region" description="Helical" evidence="5">
    <location>
        <begin position="44"/>
        <end position="59"/>
    </location>
</feature>
<dbReference type="PATRIC" id="fig|1125699.3.peg.426"/>
<dbReference type="EMBL" id="ATFF01000002">
    <property type="protein sequence ID" value="EPF32422.1"/>
    <property type="molecule type" value="Genomic_DNA"/>
</dbReference>
<organism evidence="6 7">
    <name type="scientific">Treponema maltophilum ATCC 51939</name>
    <dbReference type="NCBI Taxonomy" id="1125699"/>
    <lineage>
        <taxon>Bacteria</taxon>
        <taxon>Pseudomonadati</taxon>
        <taxon>Spirochaetota</taxon>
        <taxon>Spirochaetia</taxon>
        <taxon>Spirochaetales</taxon>
        <taxon>Treponemataceae</taxon>
        <taxon>Treponema</taxon>
    </lineage>
</organism>
<dbReference type="HOGENOM" id="CLU_110276_0_0_12"/>
<dbReference type="eggNOG" id="ENOG5030JZB">
    <property type="taxonomic scope" value="Bacteria"/>
</dbReference>
<name>S3KJM0_TREMA</name>
<keyword evidence="4 5" id="KW-0472">Membrane</keyword>
<feature type="transmembrane region" description="Helical" evidence="5">
    <location>
        <begin position="174"/>
        <end position="194"/>
    </location>
</feature>
<dbReference type="Proteomes" id="UP000014541">
    <property type="component" value="Unassembled WGS sequence"/>
</dbReference>
<evidence type="ECO:0000256" key="4">
    <source>
        <dbReference type="ARBA" id="ARBA00023136"/>
    </source>
</evidence>
<dbReference type="RefSeq" id="WP_016524719.1">
    <property type="nucleotide sequence ID" value="NZ_KE332518.1"/>
</dbReference>
<accession>S3KJM0</accession>
<dbReference type="GO" id="GO:0005886">
    <property type="term" value="C:plasma membrane"/>
    <property type="evidence" value="ECO:0007669"/>
    <property type="project" value="UniProtKB-ARBA"/>
</dbReference>
<proteinExistence type="predicted"/>
<keyword evidence="2 5" id="KW-0812">Transmembrane</keyword>